<protein>
    <submittedName>
        <fullName evidence="1">DUF4150 domain-containing protein</fullName>
    </submittedName>
</protein>
<evidence type="ECO:0000313" key="2">
    <source>
        <dbReference type="Proteomes" id="UP001480082"/>
    </source>
</evidence>
<gene>
    <name evidence="1" type="ORF">NKI81_24075</name>
</gene>
<proteinExistence type="predicted"/>
<sequence>MGLTVYAEGMGFFHKGSDGKGIAPGDVCLSPPPPPTGPVPVPYVNMLSSSDLSKGSKSVKFDGGNPTALEDASEISTSTGNEAGTQGGGVITHKTKGKGVFQLWSFVVKVEGKGVGRHGDMMGQNEASNPLNCIDTAAFNKFLKKLTAAEKSVKCDPPYSEACRPSRKAEQRDAVNGKPCWQCRPKATQWAPGKAKRQKTFNPDGTSEMKNYMTHDHQPPLAVAWEMGGCNMQPSPGAFKEHFSTAESVKPHCRSCYQAQGSPAAKYANNFIDTVPGPI</sequence>
<name>A0ACC6T506_9HYPH</name>
<keyword evidence="2" id="KW-1185">Reference proteome</keyword>
<comment type="caution">
    <text evidence="1">The sequence shown here is derived from an EMBL/GenBank/DDBJ whole genome shotgun (WGS) entry which is preliminary data.</text>
</comment>
<evidence type="ECO:0000313" key="1">
    <source>
        <dbReference type="EMBL" id="MER9287000.1"/>
    </source>
</evidence>
<dbReference type="Proteomes" id="UP001480082">
    <property type="component" value="Unassembled WGS sequence"/>
</dbReference>
<organism evidence="1 2">
    <name type="scientific">Mesorhizobium australicum</name>
    <dbReference type="NCBI Taxonomy" id="536018"/>
    <lineage>
        <taxon>Bacteria</taxon>
        <taxon>Pseudomonadati</taxon>
        <taxon>Pseudomonadota</taxon>
        <taxon>Alphaproteobacteria</taxon>
        <taxon>Hyphomicrobiales</taxon>
        <taxon>Phyllobacteriaceae</taxon>
        <taxon>Mesorhizobium</taxon>
    </lineage>
</organism>
<accession>A0ACC6T506</accession>
<reference evidence="1 2" key="1">
    <citation type="journal article" date="2024" name="Proc. Natl. Acad. Sci. U.S.A.">
        <title>The evolutionary genomics of adaptation to stress in wild rhizobium bacteria.</title>
        <authorList>
            <person name="Kehlet-Delgado H."/>
            <person name="Montoya A.P."/>
            <person name="Jensen K.T."/>
            <person name="Wendlandt C.E."/>
            <person name="Dexheimer C."/>
            <person name="Roberts M."/>
            <person name="Torres Martinez L."/>
            <person name="Friesen M.L."/>
            <person name="Griffitts J.S."/>
            <person name="Porter S.S."/>
        </authorList>
    </citation>
    <scope>NUCLEOTIDE SEQUENCE [LARGE SCALE GENOMIC DNA]</scope>
    <source>
        <strain evidence="1 2">M0468</strain>
    </source>
</reference>
<dbReference type="EMBL" id="JAMYRI010000016">
    <property type="protein sequence ID" value="MER9287000.1"/>
    <property type="molecule type" value="Genomic_DNA"/>
</dbReference>